<dbReference type="EMBL" id="CP003235">
    <property type="protein sequence ID" value="AFC31496.1"/>
    <property type="molecule type" value="Genomic_DNA"/>
</dbReference>
<feature type="transmembrane region" description="Helical" evidence="1">
    <location>
        <begin position="196"/>
        <end position="215"/>
    </location>
</feature>
<keyword evidence="1" id="KW-0812">Transmembrane</keyword>
<feature type="transmembrane region" description="Helical" evidence="1">
    <location>
        <begin position="221"/>
        <end position="242"/>
    </location>
</feature>
<organism evidence="2 3">
    <name type="scientific">Paenibacillus mucilaginosus 3016</name>
    <dbReference type="NCBI Taxonomy" id="1116391"/>
    <lineage>
        <taxon>Bacteria</taxon>
        <taxon>Bacillati</taxon>
        <taxon>Bacillota</taxon>
        <taxon>Bacilli</taxon>
        <taxon>Bacillales</taxon>
        <taxon>Paenibacillaceae</taxon>
        <taxon>Paenibacillus</taxon>
    </lineage>
</organism>
<dbReference type="RefSeq" id="WP_014371188.1">
    <property type="nucleotide sequence ID" value="NC_016935.1"/>
</dbReference>
<accession>H6NI93</accession>
<protein>
    <submittedName>
        <fullName evidence="2">Membrane protein YjlA</fullName>
    </submittedName>
</protein>
<evidence type="ECO:0000256" key="1">
    <source>
        <dbReference type="SAM" id="Phobius"/>
    </source>
</evidence>
<feature type="transmembrane region" description="Helical" evidence="1">
    <location>
        <begin position="94"/>
        <end position="114"/>
    </location>
</feature>
<evidence type="ECO:0000313" key="3">
    <source>
        <dbReference type="Proteomes" id="UP000007523"/>
    </source>
</evidence>
<feature type="transmembrane region" description="Helical" evidence="1">
    <location>
        <begin position="263"/>
        <end position="281"/>
    </location>
</feature>
<keyword evidence="1" id="KW-0472">Membrane</keyword>
<name>H6NI93_9BACL</name>
<dbReference type="Pfam" id="PF13536">
    <property type="entry name" value="EmrE"/>
    <property type="match status" value="1"/>
</dbReference>
<keyword evidence="3" id="KW-1185">Reference proteome</keyword>
<dbReference type="HOGENOM" id="CLU_054358_0_0_9"/>
<dbReference type="Proteomes" id="UP000007523">
    <property type="component" value="Chromosome"/>
</dbReference>
<dbReference type="AlphaFoldDB" id="H6NI93"/>
<keyword evidence="1" id="KW-1133">Transmembrane helix</keyword>
<sequence>MRPILLGILAAFFFAFTFVLNRSISLSGGSWMWSASLRYFFMVPLLLLLVGRHHLKPLWAEIRRAPGAWLLWSTVGFGLFYAPLCFASDYSPGWLIAGTWQITILSGSLLAPLFKQEKDGVPVRGRIPWGGLGFSLIILAGIVLIQAEHFSWEDPSALWLGFLPVLLASFAYPLGNRKMMDVCGGRLSAPQRLLGMTLLSLPFWLLLAAGGWVQSGLPSSGLVMQSALVAVLSGIIATALFFQATDAVRGDMQKLSAVEATQSLEVLFAVIGEVILLSAPLPALWGWLGMGLICLGMAAQSLWTVRAARRSKRLTPPLSG</sequence>
<dbReference type="InterPro" id="IPR032713">
    <property type="entry name" value="EmrE"/>
</dbReference>
<feature type="transmembrane region" description="Helical" evidence="1">
    <location>
        <begin position="31"/>
        <end position="50"/>
    </location>
</feature>
<reference evidence="2 3" key="1">
    <citation type="journal article" date="2012" name="J. Bacteriol.">
        <title>Complete Genome Sequence of Paenibacillus mucilaginosus 3016, a Bacterium Functional as Microbial Fertilizer.</title>
        <authorList>
            <person name="Ma M."/>
            <person name="Wang Z."/>
            <person name="Li L."/>
            <person name="Jiang X."/>
            <person name="Guan D."/>
            <person name="Cao F."/>
            <person name="Chen H."/>
            <person name="Wang X."/>
            <person name="Shen D."/>
            <person name="Du B."/>
            <person name="Li J."/>
        </authorList>
    </citation>
    <scope>NUCLEOTIDE SEQUENCE [LARGE SCALE GENOMIC DNA]</scope>
    <source>
        <strain evidence="2 3">3016</strain>
    </source>
</reference>
<feature type="transmembrane region" description="Helical" evidence="1">
    <location>
        <begin position="62"/>
        <end position="82"/>
    </location>
</feature>
<proteinExistence type="predicted"/>
<gene>
    <name evidence="2" type="ORF">PM3016_4756</name>
</gene>
<dbReference type="KEGG" id="pmq:PM3016_4756"/>
<dbReference type="STRING" id="1116391.PM3016_4756"/>
<feature type="transmembrane region" description="Helical" evidence="1">
    <location>
        <begin position="287"/>
        <end position="305"/>
    </location>
</feature>
<evidence type="ECO:0000313" key="2">
    <source>
        <dbReference type="EMBL" id="AFC31496.1"/>
    </source>
</evidence>
<feature type="transmembrane region" description="Helical" evidence="1">
    <location>
        <begin position="157"/>
        <end position="175"/>
    </location>
</feature>
<feature type="transmembrane region" description="Helical" evidence="1">
    <location>
        <begin position="126"/>
        <end position="145"/>
    </location>
</feature>